<dbReference type="Gene3D" id="3.90.190.10">
    <property type="entry name" value="Protein tyrosine phosphatase superfamily"/>
    <property type="match status" value="1"/>
</dbReference>
<dbReference type="PROSITE" id="PS50055">
    <property type="entry name" value="TYR_PHOSPHATASE_PTP"/>
    <property type="match status" value="1"/>
</dbReference>
<evidence type="ECO:0000313" key="4">
    <source>
        <dbReference type="EMBL" id="KCZ80446.1"/>
    </source>
</evidence>
<keyword evidence="5" id="KW-1185">Reference proteome</keyword>
<dbReference type="PANTHER" id="PTHR19134:SF449">
    <property type="entry name" value="TYROSINE-PROTEIN PHOSPHATASE 1"/>
    <property type="match status" value="1"/>
</dbReference>
<organism evidence="4 5">
    <name type="scientific">Anncaliia algerae PRA339</name>
    <dbReference type="NCBI Taxonomy" id="1288291"/>
    <lineage>
        <taxon>Eukaryota</taxon>
        <taxon>Fungi</taxon>
        <taxon>Fungi incertae sedis</taxon>
        <taxon>Microsporidia</taxon>
        <taxon>Tubulinosematoidea</taxon>
        <taxon>Tubulinosematidae</taxon>
        <taxon>Anncaliia</taxon>
    </lineage>
</organism>
<dbReference type="InterPro" id="IPR003595">
    <property type="entry name" value="Tyr_Pase_cat"/>
</dbReference>
<dbReference type="STRING" id="1288291.A0A059F0D2"/>
<dbReference type="SMART" id="SM00194">
    <property type="entry name" value="PTPc"/>
    <property type="match status" value="1"/>
</dbReference>
<dbReference type="PROSITE" id="PS00383">
    <property type="entry name" value="TYR_PHOSPHATASE_1"/>
    <property type="match status" value="1"/>
</dbReference>
<sequence>MVLEENVIPKQKLIEIRSKLMDLLKGKKYSMLISMCNKATQPFLLSKRDYDRTSITPYDNKLAKYFNLSGYVNGSILEEHKKIAAQLPKKEFLNDFFSLLINSECKLIVSLVDCESEDYFEKIHLLKRQVHYYQGKMSFCDETYVFKENYTVRRLRYLGWNDFSIPKIEEFTIFMDYYWKIKCDSYVLIHCLAGVGRTGTFIMFDILSKLPSITYESFIDTLIYLRSQRAHMVYNSVQLEFLAEYFLRS</sequence>
<reference evidence="5" key="1">
    <citation type="submission" date="2013-02" db="EMBL/GenBank/DDBJ databases">
        <authorList>
            <consortium name="The Broad Institute Genome Sequencing Platform"/>
            <person name="Cuomo C."/>
            <person name="Becnel J."/>
            <person name="Sanscrainte N."/>
            <person name="Walker B."/>
            <person name="Young S.K."/>
            <person name="Zeng Q."/>
            <person name="Gargeya S."/>
            <person name="Fitzgerald M."/>
            <person name="Haas B."/>
            <person name="Abouelleil A."/>
            <person name="Alvarado L."/>
            <person name="Arachchi H.M."/>
            <person name="Berlin A.M."/>
            <person name="Chapman S.B."/>
            <person name="Dewar J."/>
            <person name="Goldberg J."/>
            <person name="Griggs A."/>
            <person name="Gujja S."/>
            <person name="Hansen M."/>
            <person name="Howarth C."/>
            <person name="Imamovic A."/>
            <person name="Larimer J."/>
            <person name="McCowan C."/>
            <person name="Murphy C."/>
            <person name="Neiman D."/>
            <person name="Pearson M."/>
            <person name="Priest M."/>
            <person name="Roberts A."/>
            <person name="Saif S."/>
            <person name="Shea T."/>
            <person name="Sisk P."/>
            <person name="Sykes S."/>
            <person name="Wortman J."/>
            <person name="Nusbaum C."/>
            <person name="Birren B."/>
        </authorList>
    </citation>
    <scope>NUCLEOTIDE SEQUENCE [LARGE SCALE GENOMIC DNA]</scope>
    <source>
        <strain evidence="5">PRA339</strain>
    </source>
</reference>
<reference evidence="4 5" key="2">
    <citation type="submission" date="2014-03" db="EMBL/GenBank/DDBJ databases">
        <title>The Genome Sequence of Anncaliia algerae insect isolate PRA339.</title>
        <authorList>
            <consortium name="The Broad Institute Genome Sequencing Platform"/>
            <consortium name="The Broad Institute Genome Sequencing Center for Infectious Disease"/>
            <person name="Cuomo C."/>
            <person name="Becnel J."/>
            <person name="Sanscrainte N."/>
            <person name="Walker B."/>
            <person name="Young S.K."/>
            <person name="Zeng Q."/>
            <person name="Gargeya S."/>
            <person name="Fitzgerald M."/>
            <person name="Haas B."/>
            <person name="Abouelleil A."/>
            <person name="Alvarado L."/>
            <person name="Arachchi H.M."/>
            <person name="Berlin A.M."/>
            <person name="Chapman S.B."/>
            <person name="Dewar J."/>
            <person name="Goldberg J."/>
            <person name="Griggs A."/>
            <person name="Gujja S."/>
            <person name="Hansen M."/>
            <person name="Howarth C."/>
            <person name="Imamovic A."/>
            <person name="Larimer J."/>
            <person name="McCowan C."/>
            <person name="Murphy C."/>
            <person name="Neiman D."/>
            <person name="Pearson M."/>
            <person name="Priest M."/>
            <person name="Roberts A."/>
            <person name="Saif S."/>
            <person name="Shea T."/>
            <person name="Sisk P."/>
            <person name="Sykes S."/>
            <person name="Wortman J."/>
            <person name="Nusbaum C."/>
            <person name="Birren B."/>
        </authorList>
    </citation>
    <scope>NUCLEOTIDE SEQUENCE [LARGE SCALE GENOMIC DNA]</scope>
    <source>
        <strain evidence="4 5">PRA339</strain>
    </source>
</reference>
<dbReference type="Pfam" id="PF00102">
    <property type="entry name" value="Y_phosphatase"/>
    <property type="match status" value="1"/>
</dbReference>
<dbReference type="PANTHER" id="PTHR19134">
    <property type="entry name" value="RECEPTOR-TYPE TYROSINE-PROTEIN PHOSPHATASE"/>
    <property type="match status" value="1"/>
</dbReference>
<dbReference type="InterPro" id="IPR000242">
    <property type="entry name" value="PTP_cat"/>
</dbReference>
<dbReference type="GO" id="GO:0004725">
    <property type="term" value="F:protein tyrosine phosphatase activity"/>
    <property type="evidence" value="ECO:0007669"/>
    <property type="project" value="InterPro"/>
</dbReference>
<dbReference type="AlphaFoldDB" id="A0A059F0D2"/>
<feature type="domain" description="Tyrosine specific protein phosphatases" evidence="3">
    <location>
        <begin position="169"/>
        <end position="240"/>
    </location>
</feature>
<dbReference type="HOGENOM" id="CLU_1115529_0_0_1"/>
<protein>
    <recommendedName>
        <fullName evidence="6">Tyrosine specific protein phosphatases domain-containing protein</fullName>
    </recommendedName>
</protein>
<feature type="domain" description="Tyrosine-protein phosphatase" evidence="2">
    <location>
        <begin position="42"/>
        <end position="249"/>
    </location>
</feature>
<dbReference type="PROSITE" id="PS50056">
    <property type="entry name" value="TYR_PHOSPHATASE_2"/>
    <property type="match status" value="1"/>
</dbReference>
<dbReference type="Proteomes" id="UP000030655">
    <property type="component" value="Unassembled WGS sequence"/>
</dbReference>
<dbReference type="OrthoDB" id="6058203at2759"/>
<dbReference type="EMBL" id="KK365181">
    <property type="protein sequence ID" value="KCZ80446.1"/>
    <property type="molecule type" value="Genomic_DNA"/>
</dbReference>
<dbReference type="VEuPathDB" id="MicrosporidiaDB:H312_02170"/>
<dbReference type="InterPro" id="IPR016130">
    <property type="entry name" value="Tyr_Pase_AS"/>
</dbReference>
<dbReference type="PRINTS" id="PR00700">
    <property type="entry name" value="PRTYPHPHTASE"/>
</dbReference>
<dbReference type="SUPFAM" id="SSF52799">
    <property type="entry name" value="(Phosphotyrosine protein) phosphatases II"/>
    <property type="match status" value="1"/>
</dbReference>
<evidence type="ECO:0000256" key="1">
    <source>
        <dbReference type="ARBA" id="ARBA00009649"/>
    </source>
</evidence>
<evidence type="ECO:0008006" key="6">
    <source>
        <dbReference type="Google" id="ProtNLM"/>
    </source>
</evidence>
<proteinExistence type="inferred from homology"/>
<evidence type="ECO:0000259" key="2">
    <source>
        <dbReference type="PROSITE" id="PS50055"/>
    </source>
</evidence>
<gene>
    <name evidence="4" type="ORF">H312_02170</name>
</gene>
<dbReference type="InterPro" id="IPR050348">
    <property type="entry name" value="Protein-Tyr_Phosphatase"/>
</dbReference>
<evidence type="ECO:0000313" key="5">
    <source>
        <dbReference type="Proteomes" id="UP000030655"/>
    </source>
</evidence>
<dbReference type="SMART" id="SM00404">
    <property type="entry name" value="PTPc_motif"/>
    <property type="match status" value="1"/>
</dbReference>
<comment type="similarity">
    <text evidence="1">Belongs to the protein-tyrosine phosphatase family. Non-receptor class subfamily.</text>
</comment>
<evidence type="ECO:0000259" key="3">
    <source>
        <dbReference type="PROSITE" id="PS50056"/>
    </source>
</evidence>
<accession>A0A059F0D2</accession>
<dbReference type="InterPro" id="IPR029021">
    <property type="entry name" value="Prot-tyrosine_phosphatase-like"/>
</dbReference>
<dbReference type="CDD" id="cd00047">
    <property type="entry name" value="PTPc"/>
    <property type="match status" value="1"/>
</dbReference>
<name>A0A059F0D2_9MICR</name>
<dbReference type="InterPro" id="IPR000387">
    <property type="entry name" value="Tyr_Pase_dom"/>
</dbReference>